<dbReference type="Pfam" id="PF12850">
    <property type="entry name" value="Metallophos_2"/>
    <property type="match status" value="1"/>
</dbReference>
<keyword evidence="5" id="KW-1185">Reference proteome</keyword>
<name>A0A9J6NYJ9_9CLOT</name>
<dbReference type="Gene3D" id="3.60.21.10">
    <property type="match status" value="1"/>
</dbReference>
<sequence length="231" mass="26435">MIEKVAFISDIHGNVEALKAVLEDMKNNGIDYDNVYCTGDIVGYGPRPNEVIEELRKHNITSIMGNHDEAVGFFEVTKEKRNKLSNTLLWTVENIKEENKEFLKGLKKQLTIKVGEKNFLLTHGSSNSISEYIFENDIILQEEIASKLNEDIIVFGHTHIPYFKKVRGKVFINAGSVGKPKGGDNRACYCVVEVYNEIRVRFERVTYNIEKVVKEIEESELLDEYAQMLRG</sequence>
<evidence type="ECO:0000313" key="5">
    <source>
        <dbReference type="Proteomes" id="UP001056429"/>
    </source>
</evidence>
<gene>
    <name evidence="4" type="ORF">KDK92_06275</name>
</gene>
<proteinExistence type="inferred from homology"/>
<dbReference type="AlphaFoldDB" id="A0A9J6NYJ9"/>
<evidence type="ECO:0000259" key="3">
    <source>
        <dbReference type="Pfam" id="PF12850"/>
    </source>
</evidence>
<dbReference type="InterPro" id="IPR011152">
    <property type="entry name" value="Pesterase_MJ0912"/>
</dbReference>
<dbReference type="EC" id="3.1.4.-" evidence="2"/>
<protein>
    <recommendedName>
        <fullName evidence="2">Phosphoesterase</fullName>
        <ecNumber evidence="2">3.1.4.-</ecNumber>
    </recommendedName>
</protein>
<dbReference type="Proteomes" id="UP001056429">
    <property type="component" value="Unassembled WGS sequence"/>
</dbReference>
<reference evidence="4" key="1">
    <citation type="journal article" date="2021" name="mSystems">
        <title>Bacteria and Archaea Synergistically Convert Glycine Betaine to Biogenic Methane in the Formosa Cold Seep of the South China Sea.</title>
        <authorList>
            <person name="Li L."/>
            <person name="Zhang W."/>
            <person name="Zhang S."/>
            <person name="Song L."/>
            <person name="Sun Q."/>
            <person name="Zhang H."/>
            <person name="Xiang H."/>
            <person name="Dong X."/>
        </authorList>
    </citation>
    <scope>NUCLEOTIDE SEQUENCE</scope>
    <source>
        <strain evidence="4">ZWT</strain>
    </source>
</reference>
<dbReference type="NCBIfam" id="TIGR00040">
    <property type="entry name" value="yfcE"/>
    <property type="match status" value="1"/>
</dbReference>
<dbReference type="PIRSF" id="PIRSF000883">
    <property type="entry name" value="Pesterase_MJ0912"/>
    <property type="match status" value="1"/>
</dbReference>
<dbReference type="SUPFAM" id="SSF56300">
    <property type="entry name" value="Metallo-dependent phosphatases"/>
    <property type="match status" value="1"/>
</dbReference>
<dbReference type="EMBL" id="JAGSOJ010000001">
    <property type="protein sequence ID" value="MCM1989339.1"/>
    <property type="molecule type" value="Genomic_DNA"/>
</dbReference>
<dbReference type="GO" id="GO:0046872">
    <property type="term" value="F:metal ion binding"/>
    <property type="evidence" value="ECO:0007669"/>
    <property type="project" value="UniProtKB-KW"/>
</dbReference>
<dbReference type="InterPro" id="IPR050126">
    <property type="entry name" value="Ap4A_hydrolase"/>
</dbReference>
<reference evidence="4" key="2">
    <citation type="submission" date="2021-04" db="EMBL/GenBank/DDBJ databases">
        <authorList>
            <person name="Dong X."/>
        </authorList>
    </citation>
    <scope>NUCLEOTIDE SEQUENCE</scope>
    <source>
        <strain evidence="4">ZWT</strain>
    </source>
</reference>
<dbReference type="GO" id="GO:0005737">
    <property type="term" value="C:cytoplasm"/>
    <property type="evidence" value="ECO:0007669"/>
    <property type="project" value="TreeGrafter"/>
</dbReference>
<dbReference type="InterPro" id="IPR024654">
    <property type="entry name" value="Calcineurin-like_PHP_lpxH"/>
</dbReference>
<accession>A0A9J6NYJ9</accession>
<dbReference type="PANTHER" id="PTHR42850:SF2">
    <property type="entry name" value="BLL5683 PROTEIN"/>
    <property type="match status" value="1"/>
</dbReference>
<dbReference type="RefSeq" id="WP_250858337.1">
    <property type="nucleotide sequence ID" value="NZ_JAGSOJ010000001.1"/>
</dbReference>
<dbReference type="GO" id="GO:0016791">
    <property type="term" value="F:phosphatase activity"/>
    <property type="evidence" value="ECO:0007669"/>
    <property type="project" value="TreeGrafter"/>
</dbReference>
<comment type="cofactor">
    <cofactor evidence="2">
        <name>a divalent metal cation</name>
        <dbReference type="ChEBI" id="CHEBI:60240"/>
    </cofactor>
</comment>
<comment type="caution">
    <text evidence="4">The sequence shown here is derived from an EMBL/GenBank/DDBJ whole genome shotgun (WGS) entry which is preliminary data.</text>
</comment>
<dbReference type="InterPro" id="IPR000979">
    <property type="entry name" value="Phosphodiesterase_MJ0936/Vps29"/>
</dbReference>
<evidence type="ECO:0000256" key="1">
    <source>
        <dbReference type="ARBA" id="ARBA00008950"/>
    </source>
</evidence>
<evidence type="ECO:0000256" key="2">
    <source>
        <dbReference type="RuleBase" id="RU362039"/>
    </source>
</evidence>
<evidence type="ECO:0000313" key="4">
    <source>
        <dbReference type="EMBL" id="MCM1989339.1"/>
    </source>
</evidence>
<dbReference type="InterPro" id="IPR029052">
    <property type="entry name" value="Metallo-depent_PP-like"/>
</dbReference>
<feature type="domain" description="Calcineurin-like phosphoesterase" evidence="3">
    <location>
        <begin position="4"/>
        <end position="195"/>
    </location>
</feature>
<organism evidence="4 5">
    <name type="scientific">Oceanirhabdus seepicola</name>
    <dbReference type="NCBI Taxonomy" id="2828781"/>
    <lineage>
        <taxon>Bacteria</taxon>
        <taxon>Bacillati</taxon>
        <taxon>Bacillota</taxon>
        <taxon>Clostridia</taxon>
        <taxon>Eubacteriales</taxon>
        <taxon>Clostridiaceae</taxon>
        <taxon>Oceanirhabdus</taxon>
    </lineage>
</organism>
<keyword evidence="2" id="KW-0479">Metal-binding</keyword>
<comment type="similarity">
    <text evidence="1 2">Belongs to the metallophosphoesterase superfamily. YfcE family.</text>
</comment>
<dbReference type="CDD" id="cd00838">
    <property type="entry name" value="MPP_superfamily"/>
    <property type="match status" value="1"/>
</dbReference>
<dbReference type="PANTHER" id="PTHR42850">
    <property type="entry name" value="METALLOPHOSPHOESTERASE"/>
    <property type="match status" value="1"/>
</dbReference>